<accession>A0ABP0MVH1</accession>
<dbReference type="InterPro" id="IPR036259">
    <property type="entry name" value="MFS_trans_sf"/>
</dbReference>
<feature type="transmembrane region" description="Helical" evidence="4">
    <location>
        <begin position="260"/>
        <end position="284"/>
    </location>
</feature>
<evidence type="ECO:0000256" key="2">
    <source>
        <dbReference type="PROSITE-ProRule" id="PRU00708"/>
    </source>
</evidence>
<organism evidence="5 6">
    <name type="scientific">Durusdinium trenchii</name>
    <dbReference type="NCBI Taxonomy" id="1381693"/>
    <lineage>
        <taxon>Eukaryota</taxon>
        <taxon>Sar</taxon>
        <taxon>Alveolata</taxon>
        <taxon>Dinophyceae</taxon>
        <taxon>Suessiales</taxon>
        <taxon>Symbiodiniaceae</taxon>
        <taxon>Durusdinium</taxon>
    </lineage>
</organism>
<feature type="region of interest" description="Disordered" evidence="3">
    <location>
        <begin position="1206"/>
        <end position="1256"/>
    </location>
</feature>
<comment type="caution">
    <text evidence="5">The sequence shown here is derived from an EMBL/GenBank/DDBJ whole genome shotgun (WGS) entry which is preliminary data.</text>
</comment>
<feature type="transmembrane region" description="Helical" evidence="4">
    <location>
        <begin position="296"/>
        <end position="318"/>
    </location>
</feature>
<dbReference type="SUPFAM" id="SSF103473">
    <property type="entry name" value="MFS general substrate transporter"/>
    <property type="match status" value="1"/>
</dbReference>
<reference evidence="5 6" key="1">
    <citation type="submission" date="2024-02" db="EMBL/GenBank/DDBJ databases">
        <authorList>
            <person name="Chen Y."/>
            <person name="Shah S."/>
            <person name="Dougan E. K."/>
            <person name="Thang M."/>
            <person name="Chan C."/>
        </authorList>
    </citation>
    <scope>NUCLEOTIDE SEQUENCE [LARGE SCALE GENOMIC DNA]</scope>
</reference>
<evidence type="ECO:0000256" key="4">
    <source>
        <dbReference type="SAM" id="Phobius"/>
    </source>
</evidence>
<feature type="transmembrane region" description="Helical" evidence="4">
    <location>
        <begin position="153"/>
        <end position="174"/>
    </location>
</feature>
<feature type="transmembrane region" description="Helical" evidence="4">
    <location>
        <begin position="45"/>
        <end position="64"/>
    </location>
</feature>
<feature type="transmembrane region" description="Helical" evidence="4">
    <location>
        <begin position="103"/>
        <end position="121"/>
    </location>
</feature>
<dbReference type="InterPro" id="IPR002885">
    <property type="entry name" value="PPR_rpt"/>
</dbReference>
<name>A0ABP0MVH1_9DINO</name>
<evidence type="ECO:0000256" key="3">
    <source>
        <dbReference type="SAM" id="MobiDB-lite"/>
    </source>
</evidence>
<keyword evidence="4" id="KW-0472">Membrane</keyword>
<sequence length="1256" mass="134521">MLATQESAYRRGVQLLSFGFLGVFGGFQAAQGLQSSLNANLGELNLAALYGTFSILCLVAPPLLVNLEQCLGMQLILLICSAAYSAMALSNLLVVPAEPSPVWAVPVAFNVLVGVAAPLLWTAQNTYVGRSAVSVAKLLQEPTEKWTTSYNSLFFSIYQFAGMIGNVLSSVILLSLKEVAWAKEALFVTLGLLSFVGALVFLAMPTVEGANDKHAGILDTSRLAVTDAKVTLMIPLMLTNGMTLAFFLGDFQTDVTCPVAGSGFTGLVIASLFGANGLCSAFWGQMISRRRATRRAVFCLASLLLALFLVLKIFWHVPTNYRLPAGSMKWEMISEPKPLDVFVIFLLAVIFAAGDSFFEAGPPMTLQSFYAGSSCLMPAMANYKLWQSLGFAIQFFIAIPLKDFPVLRGGKQILADFPEPRNVPAAVADASQRGPGLGVFTNAGLESPAGKGHPAAAAAMCQREHVLRVLRLGPFPSNAEVQEALALEMDTWRVTPKPATVVLSAVAKRGWASLARQVLQVMLKETLEVNVFHYTTVMAASDDWHFSLDLLDEMLGFKIQPNQFSYSSAATNCATSSYWHLSMDLLFAVPCQRLFFDQISFNAAIDTYRGVNWERAIGLLFEMPRRHLRSDAVGFGAGISALERGSEWPAVLELLLQMQQKQIIVNEIVGSAAISACGQQGRQWETALNFLAELLMRTCGTRAVDRIAWNAAVTACEASSEWTHALNILGEMCLYGCQPDVVTYTACLTACQSRHQWQQALGLFLEMGKRRQVQPNIIALATVVTACSERGCHQEVLQLLEGRIGPEPECPECRQGLELWSKAIDLKIEPKLSQDFLPKSGQQISKLTVAVLDSQTSLYFLSFGHPWSSTKHHGLGFVDVIWKPSDDLMEARPELSALLQSSQERAKPHELEPPPVEEASALDPFRSPHGLGTLGLQGHNAHSSASLAFARSSYEAAQLAYARGDRAGYEAAVRAYTAHTEQAAWSAYVEQERLAQAAAYHHALHRNFEAAQAHALYAEAARLEGAQGLPPVMEPTGHPQWPGMGAAADATAQLDALNALKRHGGDAGDRAAPTEKAMLGGREDVMELLQSILPSNARINVAPGAGAPTPQASAAALQGGFRGRGYGVPGTPHGVGLGDPRLNPVLGALSQMSSLPPDLAAAYAAAKPGAAGAQSGGWRPSLRPSMSPEEQLLHAHAAQHAAAAQAAAGLADARPQPLQPGMTNAGFGAAGDPGCSGHKAKGGQDRQSKGKGRHKG</sequence>
<dbReference type="EMBL" id="CAXAMN010020002">
    <property type="protein sequence ID" value="CAK9055495.1"/>
    <property type="molecule type" value="Genomic_DNA"/>
</dbReference>
<feature type="transmembrane region" description="Helical" evidence="4">
    <location>
        <begin position="228"/>
        <end position="248"/>
    </location>
</feature>
<evidence type="ECO:0000256" key="1">
    <source>
        <dbReference type="ARBA" id="ARBA00009172"/>
    </source>
</evidence>
<feature type="transmembrane region" description="Helical" evidence="4">
    <location>
        <begin position="76"/>
        <end position="97"/>
    </location>
</feature>
<keyword evidence="4" id="KW-1133">Transmembrane helix</keyword>
<feature type="transmembrane region" description="Helical" evidence="4">
    <location>
        <begin position="186"/>
        <end position="207"/>
    </location>
</feature>
<protein>
    <submittedName>
        <fullName evidence="5">Uncharacterized protein</fullName>
    </submittedName>
</protein>
<dbReference type="Gene3D" id="1.25.40.10">
    <property type="entry name" value="Tetratricopeptide repeat domain"/>
    <property type="match status" value="2"/>
</dbReference>
<feature type="repeat" description="PPR" evidence="2">
    <location>
        <begin position="705"/>
        <end position="739"/>
    </location>
</feature>
<dbReference type="Pfam" id="PF13812">
    <property type="entry name" value="PPR_3"/>
    <property type="match status" value="1"/>
</dbReference>
<dbReference type="PANTHER" id="PTHR19444:SF13">
    <property type="entry name" value="PROTEIN UNC-93 HOMOLOG A"/>
    <property type="match status" value="1"/>
</dbReference>
<dbReference type="PROSITE" id="PS51375">
    <property type="entry name" value="PPR"/>
    <property type="match status" value="1"/>
</dbReference>
<evidence type="ECO:0000313" key="6">
    <source>
        <dbReference type="Proteomes" id="UP001642484"/>
    </source>
</evidence>
<proteinExistence type="inferred from homology"/>
<dbReference type="PANTHER" id="PTHR19444">
    <property type="entry name" value="UNC-93 RELATED"/>
    <property type="match status" value="1"/>
</dbReference>
<dbReference type="Proteomes" id="UP001642484">
    <property type="component" value="Unassembled WGS sequence"/>
</dbReference>
<comment type="similarity">
    <text evidence="1">Belongs to the unc-93 family.</text>
</comment>
<keyword evidence="6" id="KW-1185">Reference proteome</keyword>
<gene>
    <name evidence="5" type="ORF">CCMP2556_LOCUS27599</name>
</gene>
<dbReference type="InterPro" id="IPR051951">
    <property type="entry name" value="UNC-93_regulatory"/>
</dbReference>
<evidence type="ECO:0000313" key="5">
    <source>
        <dbReference type="EMBL" id="CAK9055495.1"/>
    </source>
</evidence>
<keyword evidence="4" id="KW-0812">Transmembrane</keyword>
<feature type="transmembrane region" description="Helical" evidence="4">
    <location>
        <begin position="383"/>
        <end position="401"/>
    </location>
</feature>
<dbReference type="InterPro" id="IPR011990">
    <property type="entry name" value="TPR-like_helical_dom_sf"/>
</dbReference>
<feature type="transmembrane region" description="Helical" evidence="4">
    <location>
        <begin position="338"/>
        <end position="358"/>
    </location>
</feature>